<comment type="caution">
    <text evidence="1">The sequence shown here is derived from an EMBL/GenBank/DDBJ whole genome shotgun (WGS) entry which is preliminary data.</text>
</comment>
<evidence type="ECO:0000313" key="1">
    <source>
        <dbReference type="EMBL" id="MFD2758655.1"/>
    </source>
</evidence>
<gene>
    <name evidence="1" type="ORF">ACFSW7_09730</name>
</gene>
<dbReference type="RefSeq" id="WP_019617602.1">
    <property type="nucleotide sequence ID" value="NZ_JBHUNE010000006.1"/>
</dbReference>
<dbReference type="PRINTS" id="PR00413">
    <property type="entry name" value="HADHALOGNASE"/>
</dbReference>
<dbReference type="Proteomes" id="UP001597492">
    <property type="component" value="Unassembled WGS sequence"/>
</dbReference>
<dbReference type="InterPro" id="IPR023214">
    <property type="entry name" value="HAD_sf"/>
</dbReference>
<protein>
    <submittedName>
        <fullName evidence="1">HAD family hydrolase</fullName>
    </submittedName>
</protein>
<dbReference type="PANTHER" id="PTHR18901">
    <property type="entry name" value="2-DEOXYGLUCOSE-6-PHOSPHATE PHOSPHATASE 2"/>
    <property type="match status" value="1"/>
</dbReference>
<proteinExistence type="predicted"/>
<keyword evidence="1" id="KW-0378">Hydrolase</keyword>
<accession>A0ABW5UYZ7</accession>
<dbReference type="InterPro" id="IPR023198">
    <property type="entry name" value="PGP-like_dom2"/>
</dbReference>
<dbReference type="SUPFAM" id="SSF56784">
    <property type="entry name" value="HAD-like"/>
    <property type="match status" value="1"/>
</dbReference>
<keyword evidence="2" id="KW-1185">Reference proteome</keyword>
<organism evidence="1 2">
    <name type="scientific">Gulosibacter faecalis</name>
    <dbReference type="NCBI Taxonomy" id="272240"/>
    <lineage>
        <taxon>Bacteria</taxon>
        <taxon>Bacillati</taxon>
        <taxon>Actinomycetota</taxon>
        <taxon>Actinomycetes</taxon>
        <taxon>Micrococcales</taxon>
        <taxon>Microbacteriaceae</taxon>
        <taxon>Gulosibacter</taxon>
    </lineage>
</organism>
<dbReference type="InterPro" id="IPR006439">
    <property type="entry name" value="HAD-SF_hydro_IA"/>
</dbReference>
<dbReference type="Gene3D" id="3.40.50.1000">
    <property type="entry name" value="HAD superfamily/HAD-like"/>
    <property type="match status" value="1"/>
</dbReference>
<evidence type="ECO:0000313" key="2">
    <source>
        <dbReference type="Proteomes" id="UP001597492"/>
    </source>
</evidence>
<dbReference type="SFLD" id="SFLDG01129">
    <property type="entry name" value="C1.5:_HAD__Beta-PGM__Phosphata"/>
    <property type="match status" value="1"/>
</dbReference>
<dbReference type="PANTHER" id="PTHR18901:SF38">
    <property type="entry name" value="PSEUDOURIDINE-5'-PHOSPHATASE"/>
    <property type="match status" value="1"/>
</dbReference>
<name>A0ABW5UYZ7_9MICO</name>
<dbReference type="InterPro" id="IPR036412">
    <property type="entry name" value="HAD-like_sf"/>
</dbReference>
<dbReference type="GO" id="GO:0016787">
    <property type="term" value="F:hydrolase activity"/>
    <property type="evidence" value="ECO:0007669"/>
    <property type="project" value="UniProtKB-KW"/>
</dbReference>
<reference evidence="2" key="1">
    <citation type="journal article" date="2019" name="Int. J. Syst. Evol. Microbiol.">
        <title>The Global Catalogue of Microorganisms (GCM) 10K type strain sequencing project: providing services to taxonomists for standard genome sequencing and annotation.</title>
        <authorList>
            <consortium name="The Broad Institute Genomics Platform"/>
            <consortium name="The Broad Institute Genome Sequencing Center for Infectious Disease"/>
            <person name="Wu L."/>
            <person name="Ma J."/>
        </authorList>
    </citation>
    <scope>NUCLEOTIDE SEQUENCE [LARGE SCALE GENOMIC DNA]</scope>
    <source>
        <strain evidence="2">TISTR 1514</strain>
    </source>
</reference>
<dbReference type="NCBIfam" id="TIGR01509">
    <property type="entry name" value="HAD-SF-IA-v3"/>
    <property type="match status" value="1"/>
</dbReference>
<dbReference type="SFLD" id="SFLDS00003">
    <property type="entry name" value="Haloacid_Dehalogenase"/>
    <property type="match status" value="1"/>
</dbReference>
<dbReference type="NCBIfam" id="TIGR01549">
    <property type="entry name" value="HAD-SF-IA-v1"/>
    <property type="match status" value="1"/>
</dbReference>
<dbReference type="Gene3D" id="1.10.150.240">
    <property type="entry name" value="Putative phosphatase, domain 2"/>
    <property type="match status" value="1"/>
</dbReference>
<dbReference type="CDD" id="cd07505">
    <property type="entry name" value="HAD_BPGM-like"/>
    <property type="match status" value="1"/>
</dbReference>
<dbReference type="Pfam" id="PF00702">
    <property type="entry name" value="Hydrolase"/>
    <property type="match status" value="1"/>
</dbReference>
<dbReference type="EMBL" id="JBHUNE010000006">
    <property type="protein sequence ID" value="MFD2758655.1"/>
    <property type="molecule type" value="Genomic_DNA"/>
</dbReference>
<sequence length="238" mass="25471">MTARAPVAVLWDMDGTLADTEPHWLRAQSALLARHGLPALTREQELKLVGASPEISVGMFQRLGMTIDPEVMLDEVYDDVCESVADGVAWRPGAVELLADLNAHRVPTALVTNSSRPLADVVLDHLHGGEFTITVTSSDVRPGKPDPAPFLFAAARLGVDPADCLVIEDSMNGIRGALAAGCVTLAVPHGMRIPPSPDYVLRESLRGLDWAHLRDLYAAFRAQPTNPTDVSDAGAPTE</sequence>